<dbReference type="EMBL" id="HE797100">
    <property type="protein sequence ID" value="CCM03061.1"/>
    <property type="molecule type" value="Genomic_DNA"/>
</dbReference>
<evidence type="ECO:0000256" key="2">
    <source>
        <dbReference type="SAM" id="MobiDB-lite"/>
    </source>
</evidence>
<name>J4IAK3_9APHY</name>
<feature type="compositionally biased region" description="Basic and acidic residues" evidence="2">
    <location>
        <begin position="395"/>
        <end position="413"/>
    </location>
</feature>
<proteinExistence type="predicted"/>
<feature type="region of interest" description="Disordered" evidence="2">
    <location>
        <begin position="1"/>
        <end position="56"/>
    </location>
</feature>
<dbReference type="GeneID" id="24097972"/>
<evidence type="ECO:0000313" key="4">
    <source>
        <dbReference type="Proteomes" id="UP000006352"/>
    </source>
</evidence>
<protein>
    <submittedName>
        <fullName evidence="3">Uncharacterized protein</fullName>
    </submittedName>
</protein>
<feature type="compositionally biased region" description="Basic and acidic residues" evidence="2">
    <location>
        <begin position="30"/>
        <end position="40"/>
    </location>
</feature>
<feature type="compositionally biased region" description="Polar residues" evidence="2">
    <location>
        <begin position="213"/>
        <end position="226"/>
    </location>
</feature>
<feature type="region of interest" description="Disordered" evidence="2">
    <location>
        <begin position="374"/>
        <end position="413"/>
    </location>
</feature>
<feature type="compositionally biased region" description="Polar residues" evidence="2">
    <location>
        <begin position="380"/>
        <end position="394"/>
    </location>
</feature>
<feature type="compositionally biased region" description="Acidic residues" evidence="2">
    <location>
        <begin position="100"/>
        <end position="135"/>
    </location>
</feature>
<feature type="compositionally biased region" description="Polar residues" evidence="2">
    <location>
        <begin position="154"/>
        <end position="177"/>
    </location>
</feature>
<feature type="region of interest" description="Disordered" evidence="2">
    <location>
        <begin position="73"/>
        <end position="187"/>
    </location>
</feature>
<feature type="region of interest" description="Disordered" evidence="2">
    <location>
        <begin position="206"/>
        <end position="252"/>
    </location>
</feature>
<dbReference type="RefSeq" id="XP_012182344.1">
    <property type="nucleotide sequence ID" value="XM_012326954.1"/>
</dbReference>
<evidence type="ECO:0000256" key="1">
    <source>
        <dbReference type="SAM" id="Coils"/>
    </source>
</evidence>
<feature type="compositionally biased region" description="Low complexity" evidence="2">
    <location>
        <begin position="136"/>
        <end position="147"/>
    </location>
</feature>
<keyword evidence="1" id="KW-0175">Coiled coil</keyword>
<accession>J4IAK3</accession>
<feature type="compositionally biased region" description="Low complexity" evidence="2">
    <location>
        <begin position="330"/>
        <end position="343"/>
    </location>
</feature>
<feature type="compositionally biased region" description="Low complexity" evidence="2">
    <location>
        <begin position="228"/>
        <end position="252"/>
    </location>
</feature>
<feature type="compositionally biased region" description="Polar residues" evidence="2">
    <location>
        <begin position="1"/>
        <end position="14"/>
    </location>
</feature>
<reference evidence="3 4" key="1">
    <citation type="journal article" date="2012" name="Appl. Environ. Microbiol.">
        <title>Short-read sequencing for genomic analysis of the brown rot fungus Fibroporia radiculosa.</title>
        <authorList>
            <person name="Tang J.D."/>
            <person name="Perkins A.D."/>
            <person name="Sonstegard T.S."/>
            <person name="Schroeder S.G."/>
            <person name="Burgess S.C."/>
            <person name="Diehl S.V."/>
        </authorList>
    </citation>
    <scope>NUCLEOTIDE SEQUENCE [LARGE SCALE GENOMIC DNA]</scope>
    <source>
        <strain evidence="3 4">TFFH 294</strain>
    </source>
</reference>
<dbReference type="HOGENOM" id="CLU_450573_0_0_1"/>
<dbReference type="Proteomes" id="UP000006352">
    <property type="component" value="Unassembled WGS sequence"/>
</dbReference>
<dbReference type="AlphaFoldDB" id="J4IAK3"/>
<dbReference type="InParanoid" id="J4IAK3"/>
<feature type="region of interest" description="Disordered" evidence="2">
    <location>
        <begin position="315"/>
        <end position="343"/>
    </location>
</feature>
<keyword evidence="4" id="KW-1185">Reference proteome</keyword>
<organism evidence="3 4">
    <name type="scientific">Fibroporia radiculosa</name>
    <dbReference type="NCBI Taxonomy" id="599839"/>
    <lineage>
        <taxon>Eukaryota</taxon>
        <taxon>Fungi</taxon>
        <taxon>Dikarya</taxon>
        <taxon>Basidiomycota</taxon>
        <taxon>Agaricomycotina</taxon>
        <taxon>Agaricomycetes</taxon>
        <taxon>Polyporales</taxon>
        <taxon>Fibroporiaceae</taxon>
        <taxon>Fibroporia</taxon>
    </lineage>
</organism>
<gene>
    <name evidence="3" type="ORF">FIBRA_05181</name>
</gene>
<feature type="coiled-coil region" evidence="1">
    <location>
        <begin position="448"/>
        <end position="484"/>
    </location>
</feature>
<feature type="compositionally biased region" description="Polar residues" evidence="2">
    <location>
        <begin position="74"/>
        <end position="85"/>
    </location>
</feature>
<feature type="region of interest" description="Disordered" evidence="2">
    <location>
        <begin position="485"/>
        <end position="506"/>
    </location>
</feature>
<sequence length="606" mass="67088">MGLNTPLRNGSDNADSGHGSYAQTPPEGQSRMDQDGKSRDGTTGTQSKSGSRRSIFKRIKAEFQFHDKLHRLSFRQSSAHDTAANSEPERSDESQSLQDDNADEVDEHSDEEEEDDESDGSGGEDDEAEPDDSAAEESASGESGDVASDADDTVANSAPIVTSDVGRQNTVAQNHPTQAFLHPDRDPLRAMKVGTAFSSYTAYGGLSQFGVGSATQGIHPQANVSGGQMLYQQPPQRPPQQDQQPQCQPQQYQQQPLQYQYQVTQQQLQHQVAQQQQQQFRHQMVQQQSQLQRLPQSLQQLSQHLSVNLQPLTQQLPQHHSQPRPPPPQQNMSPPTQQLQQHPPPIRQLQELQEQYQRQQQQLQRLEHNLEAAARREAPTKSTKGPNQPQTQGRGSEKPQDQRAVKRSVSQKDVHVRITRTPASGDAKSLAYDLLMEVEKTKQAQCSLRKEELALQREQQQLQLARVELEREQIRERLQKASLCTQTRSKQPVQERGSEGNVVSPWAGYASPTPLLQYTGGDTPTTQHLPAIPLVLSNVQPSPVVTTVPQFFQSVPGSIQSQSTGGSVVRMVPMNQQIPVSGIPQVHPVSPVQVSSPQFRPAGNPS</sequence>
<evidence type="ECO:0000313" key="3">
    <source>
        <dbReference type="EMBL" id="CCM03061.1"/>
    </source>
</evidence>